<dbReference type="RefSeq" id="WP_041016548.1">
    <property type="nucleotide sequence ID" value="NZ_CCEJ010000001.1"/>
</dbReference>
<dbReference type="Pfam" id="PF10531">
    <property type="entry name" value="SLBB"/>
    <property type="match status" value="1"/>
</dbReference>
<evidence type="ECO:0000313" key="4">
    <source>
        <dbReference type="Proteomes" id="UP000031552"/>
    </source>
</evidence>
<dbReference type="Proteomes" id="UP000031552">
    <property type="component" value="Unassembled WGS sequence"/>
</dbReference>
<name>A0A090CY12_9BACT</name>
<comment type="caution">
    <text evidence="3">The sequence shown here is derived from an EMBL/GenBank/DDBJ whole genome shotgun (WGS) entry which is preliminary data.</text>
</comment>
<sequence>MNSRSNASLYPHEWFAISVYLSIFIFIALISWLNGGLESLEVLSKESVEQSLSVYISGAVKKPGCYRLGRGSTLGEALSLAELQDNADTRNLNLEGNLIDEQRIKVKGVKKIPIEVIYKSRGLKKDIVWVKAKSRFEELKNEIYLENGEVILFPKRRKIVRENDQIIVEKKPGLKPS</sequence>
<keyword evidence="1" id="KW-1133">Transmembrane helix</keyword>
<feature type="domain" description="Soluble ligand binding" evidence="2">
    <location>
        <begin position="54"/>
        <end position="81"/>
    </location>
</feature>
<organism evidence="3 4">
    <name type="scientific">Candidatus Criblamydia sequanensis CRIB-18</name>
    <dbReference type="NCBI Taxonomy" id="1437425"/>
    <lineage>
        <taxon>Bacteria</taxon>
        <taxon>Pseudomonadati</taxon>
        <taxon>Chlamydiota</taxon>
        <taxon>Chlamydiia</taxon>
        <taxon>Parachlamydiales</taxon>
        <taxon>Candidatus Criblamydiaceae</taxon>
        <taxon>Candidatus Criblamydia</taxon>
    </lineage>
</organism>
<dbReference type="InterPro" id="IPR019554">
    <property type="entry name" value="Soluble_ligand-bd"/>
</dbReference>
<keyword evidence="1" id="KW-0472">Membrane</keyword>
<protein>
    <submittedName>
        <fullName evidence="3">Membrane protein</fullName>
    </submittedName>
</protein>
<reference evidence="3" key="2">
    <citation type="submission" date="2014-09" db="EMBL/GenBank/DDBJ databases">
        <title>Criblamydia sequanensis harbors a mega-plasmid encoding arsenite resistance.</title>
        <authorList>
            <person name="Bertelli C."/>
            <person name="Goesmann A."/>
            <person name="Greub G."/>
        </authorList>
    </citation>
    <scope>NUCLEOTIDE SEQUENCE [LARGE SCALE GENOMIC DNA]</scope>
    <source>
        <strain evidence="3">CRIB-18</strain>
    </source>
</reference>
<evidence type="ECO:0000259" key="2">
    <source>
        <dbReference type="Pfam" id="PF10531"/>
    </source>
</evidence>
<dbReference type="AlphaFoldDB" id="A0A090CY12"/>
<dbReference type="STRING" id="1437425.CSEC_0212"/>
<dbReference type="Gene3D" id="3.10.560.10">
    <property type="entry name" value="Outer membrane lipoprotein wza domain like"/>
    <property type="match status" value="1"/>
</dbReference>
<dbReference type="EMBL" id="CCEJ010000001">
    <property type="protein sequence ID" value="CDR33051.1"/>
    <property type="molecule type" value="Genomic_DNA"/>
</dbReference>
<feature type="transmembrane region" description="Helical" evidence="1">
    <location>
        <begin position="14"/>
        <end position="35"/>
    </location>
</feature>
<evidence type="ECO:0000313" key="3">
    <source>
        <dbReference type="EMBL" id="CDR33051.1"/>
    </source>
</evidence>
<evidence type="ECO:0000256" key="1">
    <source>
        <dbReference type="SAM" id="Phobius"/>
    </source>
</evidence>
<proteinExistence type="predicted"/>
<gene>
    <name evidence="3" type="ORF">CSEC_0212</name>
</gene>
<keyword evidence="1" id="KW-0812">Transmembrane</keyword>
<accession>A0A090CY12</accession>
<reference evidence="3" key="1">
    <citation type="submission" date="2013-12" db="EMBL/GenBank/DDBJ databases">
        <authorList>
            <person name="Linke B."/>
        </authorList>
    </citation>
    <scope>NUCLEOTIDE SEQUENCE [LARGE SCALE GENOMIC DNA]</scope>
    <source>
        <strain evidence="3">CRIB-18</strain>
    </source>
</reference>
<keyword evidence="4" id="KW-1185">Reference proteome</keyword>